<keyword evidence="8" id="KW-0472">Membrane</keyword>
<dbReference type="GO" id="GO:0042760">
    <property type="term" value="P:very long-chain fatty acid catabolic process"/>
    <property type="evidence" value="ECO:0007669"/>
    <property type="project" value="TreeGrafter"/>
</dbReference>
<dbReference type="GO" id="GO:0005524">
    <property type="term" value="F:ATP binding"/>
    <property type="evidence" value="ECO:0007669"/>
    <property type="project" value="UniProtKB-KW"/>
</dbReference>
<dbReference type="InterPro" id="IPR003593">
    <property type="entry name" value="AAA+_ATPase"/>
</dbReference>
<dbReference type="GO" id="GO:0006635">
    <property type="term" value="P:fatty acid beta-oxidation"/>
    <property type="evidence" value="ECO:0007669"/>
    <property type="project" value="TreeGrafter"/>
</dbReference>
<evidence type="ECO:0000259" key="9">
    <source>
        <dbReference type="PROSITE" id="PS50893"/>
    </source>
</evidence>
<dbReference type="CDD" id="cd03223">
    <property type="entry name" value="ABCD_peroxisomal_ALDP"/>
    <property type="match status" value="1"/>
</dbReference>
<dbReference type="OrthoDB" id="422637at2759"/>
<dbReference type="SUPFAM" id="SSF52540">
    <property type="entry name" value="P-loop containing nucleoside triphosphate hydrolases"/>
    <property type="match status" value="1"/>
</dbReference>
<evidence type="ECO:0000313" key="11">
    <source>
        <dbReference type="Proteomes" id="UP000054359"/>
    </source>
</evidence>
<feature type="domain" description="ABC transporter" evidence="9">
    <location>
        <begin position="266"/>
        <end position="467"/>
    </location>
</feature>
<evidence type="ECO:0000256" key="4">
    <source>
        <dbReference type="ARBA" id="ARBA00022692"/>
    </source>
</evidence>
<proteinExistence type="inferred from homology"/>
<dbReference type="GO" id="GO:0015910">
    <property type="term" value="P:long-chain fatty acid import into peroxisome"/>
    <property type="evidence" value="ECO:0007669"/>
    <property type="project" value="TreeGrafter"/>
</dbReference>
<evidence type="ECO:0000256" key="1">
    <source>
        <dbReference type="ARBA" id="ARBA00004585"/>
    </source>
</evidence>
<dbReference type="GO" id="GO:0005778">
    <property type="term" value="C:peroxisomal membrane"/>
    <property type="evidence" value="ECO:0007669"/>
    <property type="project" value="UniProtKB-SubCell"/>
</dbReference>
<accession>A0A087TBD1</accession>
<evidence type="ECO:0000313" key="10">
    <source>
        <dbReference type="EMBL" id="KFM62420.1"/>
    </source>
</evidence>
<dbReference type="PANTHER" id="PTHR11384:SF62">
    <property type="entry name" value="ATP-BINDING CASSETTE SUB-FAMILY D MEMBER 3"/>
    <property type="match status" value="1"/>
</dbReference>
<keyword evidence="4" id="KW-0812">Transmembrane</keyword>
<evidence type="ECO:0000256" key="3">
    <source>
        <dbReference type="ARBA" id="ARBA00022448"/>
    </source>
</evidence>
<dbReference type="Proteomes" id="UP000054359">
    <property type="component" value="Unassembled WGS sequence"/>
</dbReference>
<comment type="similarity">
    <text evidence="2">Belongs to the ABC transporter superfamily. ABCD family. Peroxisomal fatty acyl CoA transporter (TC 3.A.1.203) subfamily.</text>
</comment>
<dbReference type="GO" id="GO:0007031">
    <property type="term" value="P:peroxisome organization"/>
    <property type="evidence" value="ECO:0007669"/>
    <property type="project" value="TreeGrafter"/>
</dbReference>
<comment type="subcellular location">
    <subcellularLocation>
        <location evidence="1">Peroxisome membrane</location>
        <topology evidence="1">Multi-pass membrane protein</topology>
    </subcellularLocation>
</comment>
<dbReference type="Pfam" id="PF00005">
    <property type="entry name" value="ABC_tran"/>
    <property type="match status" value="1"/>
</dbReference>
<evidence type="ECO:0000256" key="7">
    <source>
        <dbReference type="ARBA" id="ARBA00022989"/>
    </source>
</evidence>
<keyword evidence="3" id="KW-0813">Transport</keyword>
<name>A0A087TBD1_STEMI</name>
<dbReference type="SMART" id="SM00382">
    <property type="entry name" value="AAA"/>
    <property type="match status" value="1"/>
</dbReference>
<dbReference type="AlphaFoldDB" id="A0A087TBD1"/>
<keyword evidence="5" id="KW-0547">Nucleotide-binding</keyword>
<dbReference type="InterPro" id="IPR027417">
    <property type="entry name" value="P-loop_NTPase"/>
</dbReference>
<dbReference type="OMA" id="DRFWASI"/>
<dbReference type="FunFam" id="3.40.50.300:FF:000636">
    <property type="entry name" value="ATP-binding cassette sub-family D member 3"/>
    <property type="match status" value="1"/>
</dbReference>
<dbReference type="PROSITE" id="PS50893">
    <property type="entry name" value="ABC_TRANSPORTER_2"/>
    <property type="match status" value="1"/>
</dbReference>
<dbReference type="PROSITE" id="PS00211">
    <property type="entry name" value="ABC_TRANSPORTER_1"/>
    <property type="match status" value="1"/>
</dbReference>
<gene>
    <name evidence="10" type="ORF">X975_19918</name>
</gene>
<dbReference type="GO" id="GO:0016887">
    <property type="term" value="F:ATP hydrolysis activity"/>
    <property type="evidence" value="ECO:0007669"/>
    <property type="project" value="InterPro"/>
</dbReference>
<evidence type="ECO:0000256" key="8">
    <source>
        <dbReference type="ARBA" id="ARBA00023136"/>
    </source>
</evidence>
<dbReference type="InterPro" id="IPR011527">
    <property type="entry name" value="ABC1_TM_dom"/>
</dbReference>
<dbReference type="InterPro" id="IPR050835">
    <property type="entry name" value="ABC_transporter_sub-D"/>
</dbReference>
<dbReference type="PANTHER" id="PTHR11384">
    <property type="entry name" value="ATP-BINDING CASSETTE, SUB-FAMILY D MEMBER"/>
    <property type="match status" value="1"/>
</dbReference>
<evidence type="ECO:0000256" key="6">
    <source>
        <dbReference type="ARBA" id="ARBA00022840"/>
    </source>
</evidence>
<organism evidence="10 11">
    <name type="scientific">Stegodyphus mimosarum</name>
    <name type="common">African social velvet spider</name>
    <dbReference type="NCBI Taxonomy" id="407821"/>
    <lineage>
        <taxon>Eukaryota</taxon>
        <taxon>Metazoa</taxon>
        <taxon>Ecdysozoa</taxon>
        <taxon>Arthropoda</taxon>
        <taxon>Chelicerata</taxon>
        <taxon>Arachnida</taxon>
        <taxon>Araneae</taxon>
        <taxon>Araneomorphae</taxon>
        <taxon>Entelegynae</taxon>
        <taxon>Eresoidea</taxon>
        <taxon>Eresidae</taxon>
        <taxon>Stegodyphus</taxon>
    </lineage>
</organism>
<dbReference type="GO" id="GO:0005324">
    <property type="term" value="F:long-chain fatty acid transmembrane transporter activity"/>
    <property type="evidence" value="ECO:0007669"/>
    <property type="project" value="TreeGrafter"/>
</dbReference>
<dbReference type="InterPro" id="IPR003439">
    <property type="entry name" value="ABC_transporter-like_ATP-bd"/>
</dbReference>
<evidence type="ECO:0000256" key="5">
    <source>
        <dbReference type="ARBA" id="ARBA00022741"/>
    </source>
</evidence>
<dbReference type="STRING" id="407821.A0A087TBD1"/>
<sequence length="468" mass="53384">MSNIDNRIANPDQLLTQDVDKFCGSVTDLYSNISKPLLDIIIFVQRLAADVGIEGPSLMMTYLLFAGLLLTRLRRPTGKMTMTEQKLEGELRYVNSRLITNSEEIAFYQGHGREKVTMLHAFQRLVSHLRMSQHFNFAMGYIDNIIARYWATVVGYLLISRPFIGTKKDGLSHSERLESYYKSGRMFVKLAEAIGRLVLAGRELTRLAGFTARISQLIKVLKDLNSGSYVRTMVGESSKSVQLLNPPTKAKLVPGAGNIVFKDNIIKFDKVPLVTPNGDVLIEELSFEVKSGMNVLVHGPNGCGKSSLFRVLGELWPLFGGTLTKPVKTKLFYIPQRPYMTLGTFRDQIIYPDSHEDMKRKGVTDYDLEYFLEMVQLTYLLEREGDWNSIRDWMDLLSGGEKQRIAMARLFYHRPQFAILDECTSAVSVDVEGSMYQYCREMGITLFTVSHRKSLWQHHEYTLYMDGR</sequence>
<keyword evidence="7" id="KW-1133">Transmembrane helix</keyword>
<dbReference type="EMBL" id="KK114435">
    <property type="protein sequence ID" value="KFM62420.1"/>
    <property type="molecule type" value="Genomic_DNA"/>
</dbReference>
<feature type="non-terminal residue" evidence="10">
    <location>
        <position position="468"/>
    </location>
</feature>
<evidence type="ECO:0000256" key="2">
    <source>
        <dbReference type="ARBA" id="ARBA00008575"/>
    </source>
</evidence>
<keyword evidence="11" id="KW-1185">Reference proteome</keyword>
<dbReference type="Gene3D" id="3.40.50.300">
    <property type="entry name" value="P-loop containing nucleotide triphosphate hydrolases"/>
    <property type="match status" value="1"/>
</dbReference>
<dbReference type="GO" id="GO:0140359">
    <property type="term" value="F:ABC-type transporter activity"/>
    <property type="evidence" value="ECO:0007669"/>
    <property type="project" value="InterPro"/>
</dbReference>
<dbReference type="InterPro" id="IPR017871">
    <property type="entry name" value="ABC_transporter-like_CS"/>
</dbReference>
<dbReference type="Pfam" id="PF06472">
    <property type="entry name" value="ABC_membrane_2"/>
    <property type="match status" value="1"/>
</dbReference>
<keyword evidence="6 10" id="KW-0067">ATP-binding</keyword>
<reference evidence="10 11" key="1">
    <citation type="submission" date="2013-11" db="EMBL/GenBank/DDBJ databases">
        <title>Genome sequencing of Stegodyphus mimosarum.</title>
        <authorList>
            <person name="Bechsgaard J."/>
        </authorList>
    </citation>
    <scope>NUCLEOTIDE SEQUENCE [LARGE SCALE GENOMIC DNA]</scope>
</reference>
<protein>
    <submittedName>
        <fullName evidence="10">ATP-binding cassette sub-family D member 3</fullName>
    </submittedName>
</protein>